<comment type="caution">
    <text evidence="1">The sequence shown here is derived from an EMBL/GenBank/DDBJ whole genome shotgun (WGS) entry which is preliminary data.</text>
</comment>
<protein>
    <submittedName>
        <fullName evidence="1">Uncharacterized protein</fullName>
    </submittedName>
</protein>
<name>A0A5N1J8Q9_9BACT</name>
<gene>
    <name evidence="1" type="ORF">F0P93_30665</name>
</gene>
<keyword evidence="2" id="KW-1185">Reference proteome</keyword>
<accession>A0A5N1J8Q9</accession>
<dbReference type="RefSeq" id="WP_150881608.1">
    <property type="nucleotide sequence ID" value="NZ_VTWS01000013.1"/>
</dbReference>
<dbReference type="Proteomes" id="UP000326344">
    <property type="component" value="Unassembled WGS sequence"/>
</dbReference>
<reference evidence="1 2" key="1">
    <citation type="submission" date="2019-09" db="EMBL/GenBank/DDBJ databases">
        <title>Genome Sequence of Larkinella sp MA1.</title>
        <authorList>
            <person name="Srinivasan S."/>
        </authorList>
    </citation>
    <scope>NUCLEOTIDE SEQUENCE [LARGE SCALE GENOMIC DNA]</scope>
    <source>
        <strain evidence="1 2">MA1</strain>
    </source>
</reference>
<evidence type="ECO:0000313" key="1">
    <source>
        <dbReference type="EMBL" id="KAA9341200.1"/>
    </source>
</evidence>
<dbReference type="AlphaFoldDB" id="A0A5N1J8Q9"/>
<evidence type="ECO:0000313" key="2">
    <source>
        <dbReference type="Proteomes" id="UP000326344"/>
    </source>
</evidence>
<proteinExistence type="predicted"/>
<sequence length="112" mass="12547">MFFAKITTLHNPKNSLQTYLREQVAKLDGLNVEEPQDFYAHLLTMVLRANARYNRCTPLKAYLLKAYVLGDFLTGIHGLVQINLYQQKGVFGETPGIGGQAAVESVQTSIFQ</sequence>
<dbReference type="EMBL" id="VTWS01000013">
    <property type="protein sequence ID" value="KAA9341200.1"/>
    <property type="molecule type" value="Genomic_DNA"/>
</dbReference>
<organism evidence="1 2">
    <name type="scientific">Larkinella humicola</name>
    <dbReference type="NCBI Taxonomy" id="2607654"/>
    <lineage>
        <taxon>Bacteria</taxon>
        <taxon>Pseudomonadati</taxon>
        <taxon>Bacteroidota</taxon>
        <taxon>Cytophagia</taxon>
        <taxon>Cytophagales</taxon>
        <taxon>Spirosomataceae</taxon>
        <taxon>Larkinella</taxon>
    </lineage>
</organism>